<proteinExistence type="predicted"/>
<comment type="caution">
    <text evidence="1">The sequence shown here is derived from an EMBL/GenBank/DDBJ whole genome shotgun (WGS) entry which is preliminary data.</text>
</comment>
<organism evidence="1 2">
    <name type="scientific">Liparis tanakae</name>
    <name type="common">Tanaka's snailfish</name>
    <dbReference type="NCBI Taxonomy" id="230148"/>
    <lineage>
        <taxon>Eukaryota</taxon>
        <taxon>Metazoa</taxon>
        <taxon>Chordata</taxon>
        <taxon>Craniata</taxon>
        <taxon>Vertebrata</taxon>
        <taxon>Euteleostomi</taxon>
        <taxon>Actinopterygii</taxon>
        <taxon>Neopterygii</taxon>
        <taxon>Teleostei</taxon>
        <taxon>Neoteleostei</taxon>
        <taxon>Acanthomorphata</taxon>
        <taxon>Eupercaria</taxon>
        <taxon>Perciformes</taxon>
        <taxon>Cottioidei</taxon>
        <taxon>Cottales</taxon>
        <taxon>Liparidae</taxon>
        <taxon>Liparis</taxon>
    </lineage>
</organism>
<dbReference type="EMBL" id="SRLO01000692">
    <property type="protein sequence ID" value="TNN48549.1"/>
    <property type="molecule type" value="Genomic_DNA"/>
</dbReference>
<evidence type="ECO:0000313" key="1">
    <source>
        <dbReference type="EMBL" id="TNN48549.1"/>
    </source>
</evidence>
<sequence>MVWLVYISVIAPDVDTAVLLRLLTILGSGEQQRTTLQQYTASVTEMANSATWMTRTSANTKVRAPARGACGAREYLRPRSRPRRRTRARASSRGQVVVVSVVSVVSVAAGRAAHCCSLGWSSMCDTPLRLH</sequence>
<keyword evidence="2" id="KW-1185">Reference proteome</keyword>
<accession>A0A4Z2G4V5</accession>
<reference evidence="1 2" key="1">
    <citation type="submission" date="2019-03" db="EMBL/GenBank/DDBJ databases">
        <title>First draft genome of Liparis tanakae, snailfish: a comprehensive survey of snailfish specific genes.</title>
        <authorList>
            <person name="Kim W."/>
            <person name="Song I."/>
            <person name="Jeong J.-H."/>
            <person name="Kim D."/>
            <person name="Kim S."/>
            <person name="Ryu S."/>
            <person name="Song J.Y."/>
            <person name="Lee S.K."/>
        </authorList>
    </citation>
    <scope>NUCLEOTIDE SEQUENCE [LARGE SCALE GENOMIC DNA]</scope>
    <source>
        <tissue evidence="1">Muscle</tissue>
    </source>
</reference>
<gene>
    <name evidence="1" type="ORF">EYF80_041245</name>
</gene>
<evidence type="ECO:0000313" key="2">
    <source>
        <dbReference type="Proteomes" id="UP000314294"/>
    </source>
</evidence>
<dbReference type="AlphaFoldDB" id="A0A4Z2G4V5"/>
<dbReference type="Proteomes" id="UP000314294">
    <property type="component" value="Unassembled WGS sequence"/>
</dbReference>
<protein>
    <submittedName>
        <fullName evidence="1">Uncharacterized protein</fullName>
    </submittedName>
</protein>
<name>A0A4Z2G4V5_9TELE</name>